<keyword evidence="2" id="KW-1185">Reference proteome</keyword>
<evidence type="ECO:0000313" key="1">
    <source>
        <dbReference type="EMBL" id="EXB78245.1"/>
    </source>
</evidence>
<gene>
    <name evidence="1" type="ORF">L484_007763</name>
</gene>
<reference evidence="2" key="1">
    <citation type="submission" date="2013-01" db="EMBL/GenBank/DDBJ databases">
        <title>Draft Genome Sequence of a Mulberry Tree, Morus notabilis C.K. Schneid.</title>
        <authorList>
            <person name="He N."/>
            <person name="Zhao S."/>
        </authorList>
    </citation>
    <scope>NUCLEOTIDE SEQUENCE</scope>
</reference>
<dbReference type="AlphaFoldDB" id="W9RKD0"/>
<protein>
    <submittedName>
        <fullName evidence="1">Uncharacterized protein</fullName>
    </submittedName>
</protein>
<name>W9RKD0_9ROSA</name>
<accession>W9RKD0</accession>
<proteinExistence type="predicted"/>
<sequence length="63" mass="7303">MDKPLRFHREETMAWSWRSFLVAVVESGLVFHGSVHFCPLALDVESSLFLLAKNFESFENDTK</sequence>
<dbReference type="Proteomes" id="UP000030645">
    <property type="component" value="Unassembled WGS sequence"/>
</dbReference>
<evidence type="ECO:0000313" key="2">
    <source>
        <dbReference type="Proteomes" id="UP000030645"/>
    </source>
</evidence>
<organism evidence="1 2">
    <name type="scientific">Morus notabilis</name>
    <dbReference type="NCBI Taxonomy" id="981085"/>
    <lineage>
        <taxon>Eukaryota</taxon>
        <taxon>Viridiplantae</taxon>
        <taxon>Streptophyta</taxon>
        <taxon>Embryophyta</taxon>
        <taxon>Tracheophyta</taxon>
        <taxon>Spermatophyta</taxon>
        <taxon>Magnoliopsida</taxon>
        <taxon>eudicotyledons</taxon>
        <taxon>Gunneridae</taxon>
        <taxon>Pentapetalae</taxon>
        <taxon>rosids</taxon>
        <taxon>fabids</taxon>
        <taxon>Rosales</taxon>
        <taxon>Moraceae</taxon>
        <taxon>Moreae</taxon>
        <taxon>Morus</taxon>
    </lineage>
</organism>
<dbReference type="EMBL" id="KE344769">
    <property type="protein sequence ID" value="EXB78245.1"/>
    <property type="molecule type" value="Genomic_DNA"/>
</dbReference>